<keyword evidence="1" id="KW-1133">Transmembrane helix</keyword>
<dbReference type="PANTHER" id="PTHR43064:SF1">
    <property type="entry name" value="SLL1489 PROTEIN"/>
    <property type="match status" value="1"/>
</dbReference>
<dbReference type="InterPro" id="IPR000031">
    <property type="entry name" value="PurE_dom"/>
</dbReference>
<dbReference type="GO" id="GO:0016787">
    <property type="term" value="F:hydrolase activity"/>
    <property type="evidence" value="ECO:0007669"/>
    <property type="project" value="InterPro"/>
</dbReference>
<feature type="transmembrane region" description="Helical" evidence="1">
    <location>
        <begin position="136"/>
        <end position="159"/>
    </location>
</feature>
<dbReference type="Gene3D" id="3.40.50.1970">
    <property type="match status" value="1"/>
</dbReference>
<proteinExistence type="predicted"/>
<name>A0A2N3PWW7_9PROT</name>
<keyword evidence="4" id="KW-1185">Reference proteome</keyword>
<feature type="transmembrane region" description="Helical" evidence="1">
    <location>
        <begin position="105"/>
        <end position="124"/>
    </location>
</feature>
<accession>A0A2N3PWW7</accession>
<dbReference type="SMART" id="SM01001">
    <property type="entry name" value="AIRC"/>
    <property type="match status" value="1"/>
</dbReference>
<evidence type="ECO:0000259" key="2">
    <source>
        <dbReference type="SMART" id="SM01001"/>
    </source>
</evidence>
<feature type="domain" description="PurE" evidence="2">
    <location>
        <begin position="83"/>
        <end position="214"/>
    </location>
</feature>
<dbReference type="Proteomes" id="UP000233293">
    <property type="component" value="Unassembled WGS sequence"/>
</dbReference>
<dbReference type="Pfam" id="PF00731">
    <property type="entry name" value="AIRC"/>
    <property type="match status" value="1"/>
</dbReference>
<keyword evidence="1" id="KW-0472">Membrane</keyword>
<dbReference type="NCBIfam" id="NF033503">
    <property type="entry name" value="LarB"/>
    <property type="match status" value="1"/>
</dbReference>
<dbReference type="PANTHER" id="PTHR43064">
    <property type="entry name" value="PHOSPHORIBOSYLAMINOIMIDAZOLE CARBOXYLASE-RELATED"/>
    <property type="match status" value="1"/>
</dbReference>
<dbReference type="EMBL" id="PIUM01000008">
    <property type="protein sequence ID" value="PKU24875.1"/>
    <property type="molecule type" value="Genomic_DNA"/>
</dbReference>
<evidence type="ECO:0000313" key="4">
    <source>
        <dbReference type="Proteomes" id="UP000233293"/>
    </source>
</evidence>
<keyword evidence="1" id="KW-0812">Transmembrane</keyword>
<dbReference type="SUPFAM" id="SSF52255">
    <property type="entry name" value="N5-CAIR mutase (phosphoribosylaminoimidazole carboxylase, PurE)"/>
    <property type="match status" value="1"/>
</dbReference>
<evidence type="ECO:0000256" key="1">
    <source>
        <dbReference type="SAM" id="Phobius"/>
    </source>
</evidence>
<dbReference type="GO" id="GO:0006189">
    <property type="term" value="P:'de novo' IMP biosynthetic process"/>
    <property type="evidence" value="ECO:0007669"/>
    <property type="project" value="InterPro"/>
</dbReference>
<organism evidence="3 4">
    <name type="scientific">Telmatospirillum siberiense</name>
    <dbReference type="NCBI Taxonomy" id="382514"/>
    <lineage>
        <taxon>Bacteria</taxon>
        <taxon>Pseudomonadati</taxon>
        <taxon>Pseudomonadota</taxon>
        <taxon>Alphaproteobacteria</taxon>
        <taxon>Rhodospirillales</taxon>
        <taxon>Rhodospirillaceae</taxon>
        <taxon>Telmatospirillum</taxon>
    </lineage>
</organism>
<dbReference type="AlphaFoldDB" id="A0A2N3PWW7"/>
<reference evidence="4" key="1">
    <citation type="submission" date="2017-12" db="EMBL/GenBank/DDBJ databases">
        <title>Draft genome sequence of Telmatospirillum siberiense 26-4b1T, an acidotolerant peatland alphaproteobacterium potentially involved in sulfur cycling.</title>
        <authorList>
            <person name="Hausmann B."/>
            <person name="Pjevac P."/>
            <person name="Schreck K."/>
            <person name="Herbold C.W."/>
            <person name="Daims H."/>
            <person name="Wagner M."/>
            <person name="Pester M."/>
            <person name="Loy A."/>
        </authorList>
    </citation>
    <scope>NUCLEOTIDE SEQUENCE [LARGE SCALE GENOMIC DNA]</scope>
    <source>
        <strain evidence="4">26-4b1</strain>
    </source>
</reference>
<protein>
    <submittedName>
        <fullName evidence="3">Circadian phase modifier CpmA</fullName>
    </submittedName>
</protein>
<dbReference type="InterPro" id="IPR039476">
    <property type="entry name" value="P2CMN_synthase_LarB"/>
</dbReference>
<dbReference type="OrthoDB" id="9782511at2"/>
<gene>
    <name evidence="3" type="ORF">CWS72_09395</name>
</gene>
<comment type="caution">
    <text evidence="3">The sequence shown here is derived from an EMBL/GenBank/DDBJ whole genome shotgun (WGS) entry which is preliminary data.</text>
</comment>
<evidence type="ECO:0000313" key="3">
    <source>
        <dbReference type="EMBL" id="PKU24875.1"/>
    </source>
</evidence>
<sequence>METRFDWGRGVRTGVPEAIFSEGKTVDQIGAILDAARQRSASLLLTRLDADKAEKLRAEDLDYDPVSRTAILGSVSPVLPIDRPLAIVGAGTSDLPVILEAQRSALYLGMNAAVFADVGVAGLWRLEEIVPDLRGYALVIAVAGMEGALFSVLAGLLFAPVIAVPTSVGYGVGAGGNVALAAALCGCAPGILTVNIDNGFGAAAAARKILAVRSWSPGAHQ</sequence>